<organism evidence="1 2">
    <name type="scientific">Takifugu flavidus</name>
    <name type="common">sansaifugu</name>
    <dbReference type="NCBI Taxonomy" id="433684"/>
    <lineage>
        <taxon>Eukaryota</taxon>
        <taxon>Metazoa</taxon>
        <taxon>Chordata</taxon>
        <taxon>Craniata</taxon>
        <taxon>Vertebrata</taxon>
        <taxon>Euteleostomi</taxon>
        <taxon>Actinopterygii</taxon>
        <taxon>Neopterygii</taxon>
        <taxon>Teleostei</taxon>
        <taxon>Neoteleostei</taxon>
        <taxon>Acanthomorphata</taxon>
        <taxon>Eupercaria</taxon>
        <taxon>Tetraodontiformes</taxon>
        <taxon>Tetradontoidea</taxon>
        <taxon>Tetraodontidae</taxon>
        <taxon>Takifugu</taxon>
    </lineage>
</organism>
<name>A0A5C6NQ25_9TELE</name>
<protein>
    <submittedName>
        <fullName evidence="1">Uncharacterized protein</fullName>
    </submittedName>
</protein>
<evidence type="ECO:0000313" key="1">
    <source>
        <dbReference type="EMBL" id="TWW68671.1"/>
    </source>
</evidence>
<dbReference type="Proteomes" id="UP000324091">
    <property type="component" value="Chromosome 19"/>
</dbReference>
<comment type="caution">
    <text evidence="1">The sequence shown here is derived from an EMBL/GenBank/DDBJ whole genome shotgun (WGS) entry which is preliminary data.</text>
</comment>
<keyword evidence="2" id="KW-1185">Reference proteome</keyword>
<proteinExistence type="predicted"/>
<evidence type="ECO:0000313" key="2">
    <source>
        <dbReference type="Proteomes" id="UP000324091"/>
    </source>
</evidence>
<accession>A0A5C6NQ25</accession>
<dbReference type="AlphaFoldDB" id="A0A5C6NQ25"/>
<gene>
    <name evidence="1" type="ORF">D4764_19G0004690</name>
</gene>
<sequence>MPSATVIQPPSAEQPRYHRDFYAHSRALRSATITSAVTPSSAAWHQAIQHRLRRAADGILRATAPTALIMPRIGETANNPVTLSRASFSLRSSSPFFSYWLDDVTARF</sequence>
<reference evidence="1 2" key="1">
    <citation type="submission" date="2019-04" db="EMBL/GenBank/DDBJ databases">
        <title>Chromosome genome assembly for Takifugu flavidus.</title>
        <authorList>
            <person name="Xiao S."/>
        </authorList>
    </citation>
    <scope>NUCLEOTIDE SEQUENCE [LARGE SCALE GENOMIC DNA]</scope>
    <source>
        <strain evidence="1">HTHZ2018</strain>
        <tissue evidence="1">Muscle</tissue>
    </source>
</reference>
<dbReference type="EMBL" id="RHFK02000011">
    <property type="protein sequence ID" value="TWW68671.1"/>
    <property type="molecule type" value="Genomic_DNA"/>
</dbReference>